<name>A0ABX5Y185_9BACT</name>
<gene>
    <name evidence="2" type="ORF">TBK1r_59620</name>
    <name evidence="3" type="ORF">TBK1r_60400</name>
</gene>
<evidence type="ECO:0000313" key="3">
    <source>
        <dbReference type="EMBL" id="QDV87013.1"/>
    </source>
</evidence>
<dbReference type="Proteomes" id="UP000318081">
    <property type="component" value="Chromosome"/>
</dbReference>
<evidence type="ECO:0000313" key="4">
    <source>
        <dbReference type="Proteomes" id="UP000318081"/>
    </source>
</evidence>
<keyword evidence="1" id="KW-0732">Signal</keyword>
<keyword evidence="4" id="KW-1185">Reference proteome</keyword>
<protein>
    <submittedName>
        <fullName evidence="2">Uncharacterized protein</fullName>
    </submittedName>
</protein>
<accession>A0ABX5Y185</accession>
<dbReference type="RefSeq" id="WP_145218421.1">
    <property type="nucleotide sequence ID" value="NZ_CP036432.1"/>
</dbReference>
<evidence type="ECO:0000256" key="1">
    <source>
        <dbReference type="SAM" id="SignalP"/>
    </source>
</evidence>
<proteinExistence type="predicted"/>
<organism evidence="2 4">
    <name type="scientific">Stieleria magnilauensis</name>
    <dbReference type="NCBI Taxonomy" id="2527963"/>
    <lineage>
        <taxon>Bacteria</taxon>
        <taxon>Pseudomonadati</taxon>
        <taxon>Planctomycetota</taxon>
        <taxon>Planctomycetia</taxon>
        <taxon>Pirellulales</taxon>
        <taxon>Pirellulaceae</taxon>
        <taxon>Stieleria</taxon>
    </lineage>
</organism>
<dbReference type="EMBL" id="CP036432">
    <property type="protein sequence ID" value="QDV86935.1"/>
    <property type="molecule type" value="Genomic_DNA"/>
</dbReference>
<reference evidence="2 4" key="1">
    <citation type="submission" date="2019-02" db="EMBL/GenBank/DDBJ databases">
        <title>Deep-cultivation of Planctomycetes and their phenomic and genomic characterization uncovers novel biology.</title>
        <authorList>
            <person name="Wiegand S."/>
            <person name="Jogler M."/>
            <person name="Boedeker C."/>
            <person name="Pinto D."/>
            <person name="Vollmers J."/>
            <person name="Rivas-Marin E."/>
            <person name="Kohn T."/>
            <person name="Peeters S.H."/>
            <person name="Heuer A."/>
            <person name="Rast P."/>
            <person name="Oberbeckmann S."/>
            <person name="Bunk B."/>
            <person name="Jeske O."/>
            <person name="Meyerdierks A."/>
            <person name="Storesund J.E."/>
            <person name="Kallscheuer N."/>
            <person name="Luecker S."/>
            <person name="Lage O.M."/>
            <person name="Pohl T."/>
            <person name="Merkel B.J."/>
            <person name="Hornburger P."/>
            <person name="Mueller R.-W."/>
            <person name="Bruemmer F."/>
            <person name="Labrenz M."/>
            <person name="Spormann A.M."/>
            <person name="Op den Camp H."/>
            <person name="Overmann J."/>
            <person name="Amann R."/>
            <person name="Jetten M.S.M."/>
            <person name="Mascher T."/>
            <person name="Medema M.H."/>
            <person name="Devos D.P."/>
            <person name="Kaster A.-K."/>
            <person name="Ovreas L."/>
            <person name="Rohde M."/>
            <person name="Galperin M.Y."/>
            <person name="Jogler C."/>
        </authorList>
    </citation>
    <scope>NUCLEOTIDE SEQUENCE [LARGE SCALE GENOMIC DNA]</scope>
    <source>
        <strain evidence="2 4">TBK1r</strain>
    </source>
</reference>
<evidence type="ECO:0000313" key="2">
    <source>
        <dbReference type="EMBL" id="QDV86935.1"/>
    </source>
</evidence>
<feature type="chain" id="PRO_5045034018" evidence="1">
    <location>
        <begin position="17"/>
        <end position="472"/>
    </location>
</feature>
<dbReference type="EMBL" id="CP036432">
    <property type="protein sequence ID" value="QDV87013.1"/>
    <property type="molecule type" value="Genomic_DNA"/>
</dbReference>
<feature type="signal peptide" evidence="1">
    <location>
        <begin position="1"/>
        <end position="16"/>
    </location>
</feature>
<sequence>MKTLLLWLALATVAAAQTVPVTIDVPVYDDSGITARLDAIESRLDALESVEPEPDTPGDGISLQYIGCTTCYDEAGVCLIGASGARVAYAGDRRFYVRGKRPILQGGQYGGLSDAVALLQFPEPRIATTTKAIPKARKAAIASTSTISGINDSDPSEGQAEGLTVIDGKLYFTLFEFYNTAAEDDQLDLGRCNLDFSGRELFRITDIGGELTDTGRNRYAMHNRISKYIVELPDSWKAAHPKLSRCEAIVGGVAMTGSGSTSFGPPAFALDFDTMEAEPLAFWNGANALPYLLPTDDGVDYGESIRLNNPAIWDSYSAPYQHAKHSDDIVDAVIVGDNLIALVGVGLGWVDYKPRDKNGNQIGGYAANGYELRLLVFPLSEYVKTLDGRSPSAVRHTQEIVVNLPYLDGEMYGWGGRRDGNASVFKPKREQVGLCWLPDVQELVFVQQKADLSVNRYEPTPIFWHYEIEGAN</sequence>